<dbReference type="SUPFAM" id="SSF53067">
    <property type="entry name" value="Actin-like ATPase domain"/>
    <property type="match status" value="1"/>
</dbReference>
<dbReference type="HAMAP" id="MF_01445">
    <property type="entry name" value="TsaD"/>
    <property type="match status" value="1"/>
</dbReference>
<feature type="domain" description="Gcp-like" evidence="9">
    <location>
        <begin position="50"/>
        <end position="356"/>
    </location>
</feature>
<evidence type="ECO:0000256" key="8">
    <source>
        <dbReference type="SAM" id="Phobius"/>
    </source>
</evidence>
<sequence>MICFNKHLKRIAVQAYNYRNISYSPNSVVLGIETSCDDTGCAVVDSTGSILGESLYSQTALHIRYGGVNPVFAHELHRNNIESAVSDALRNAGKNIKDIDAIAVTTRPGLLLSLQVGAKYARYLCRIHNKPMIPIHHMEAHALVARMYHKVQFPFLVLLISGGHCLLALVKDVDNFELLGKSIDNAPGEVLDKVARRMKLRNKPEYSKISGGQAIELAAQRSTNLSQFEFPLPLAKYRDCNFSFSGLKDSTIRKLEEREMEHNVMGDELIPEVYDLCAAFQLAVAEHIAHRTHRAMLYCEKYKLIDPKNRVVVVSGGVACNNFIFKSIEHVGSEMGYKTYRPPHNVCTDNGVMIAWNGIEKLRKQIDIRTDFSLKEVEPEAPLGKDSINKVETANIKTRVTRLKKLYNYFYFVLFIPQGMAYVL</sequence>
<keyword evidence="2 7" id="KW-0808">Transferase</keyword>
<evidence type="ECO:0000313" key="10">
    <source>
        <dbReference type="EMBL" id="CAH1644395.1"/>
    </source>
</evidence>
<dbReference type="PANTHER" id="PTHR11735:SF6">
    <property type="entry name" value="TRNA N6-ADENOSINE THREONYLCARBAMOYLTRANSFERASE, MITOCHONDRIAL"/>
    <property type="match status" value="1"/>
</dbReference>
<reference evidence="10" key="1">
    <citation type="submission" date="2022-02" db="EMBL/GenBank/DDBJ databases">
        <authorList>
            <person name="King R."/>
        </authorList>
    </citation>
    <scope>NUCLEOTIDE SEQUENCE</scope>
</reference>
<comment type="catalytic activity">
    <reaction evidence="6 7">
        <text>L-threonylcarbamoyladenylate + adenosine(37) in tRNA = N(6)-L-threonylcarbamoyladenosine(37) in tRNA + AMP + H(+)</text>
        <dbReference type="Rhea" id="RHEA:37059"/>
        <dbReference type="Rhea" id="RHEA-COMP:10162"/>
        <dbReference type="Rhea" id="RHEA-COMP:10163"/>
        <dbReference type="ChEBI" id="CHEBI:15378"/>
        <dbReference type="ChEBI" id="CHEBI:73682"/>
        <dbReference type="ChEBI" id="CHEBI:74411"/>
        <dbReference type="ChEBI" id="CHEBI:74418"/>
        <dbReference type="ChEBI" id="CHEBI:456215"/>
        <dbReference type="EC" id="2.3.1.234"/>
    </reaction>
</comment>
<dbReference type="EMBL" id="LR824535">
    <property type="protein sequence ID" value="CAH1644395.1"/>
    <property type="molecule type" value="Genomic_DNA"/>
</dbReference>
<evidence type="ECO:0000256" key="3">
    <source>
        <dbReference type="ARBA" id="ARBA00022694"/>
    </source>
</evidence>
<dbReference type="AlphaFoldDB" id="A0A9P0ICV4"/>
<dbReference type="NCBIfam" id="TIGR00329">
    <property type="entry name" value="gcp_kae1"/>
    <property type="match status" value="1"/>
</dbReference>
<dbReference type="Pfam" id="PF00814">
    <property type="entry name" value="TsaD"/>
    <property type="match status" value="1"/>
</dbReference>
<comment type="cofactor">
    <cofactor evidence="7">
        <name>a divalent metal cation</name>
        <dbReference type="ChEBI" id="CHEBI:60240"/>
    </cofactor>
    <text evidence="7">Binds 1 divalent metal cation per subunit.</text>
</comment>
<accession>A0A9P0ICV4</accession>
<keyword evidence="4 7" id="KW-0479">Metal-binding</keyword>
<proteinExistence type="inferred from homology"/>
<evidence type="ECO:0000256" key="5">
    <source>
        <dbReference type="ARBA" id="ARBA00023315"/>
    </source>
</evidence>
<dbReference type="NCBIfam" id="TIGR03723">
    <property type="entry name" value="T6A_TsaD_YgjD"/>
    <property type="match status" value="1"/>
</dbReference>
<dbReference type="InterPro" id="IPR022450">
    <property type="entry name" value="TsaD"/>
</dbReference>
<dbReference type="EC" id="2.3.1.234" evidence="1"/>
<dbReference type="PANTHER" id="PTHR11735">
    <property type="entry name" value="TRNA N6-ADENOSINE THREONYLCARBAMOYLTRANSFERASE"/>
    <property type="match status" value="1"/>
</dbReference>
<dbReference type="FunFam" id="3.30.420.40:FF:000012">
    <property type="entry name" value="tRNA N6-adenosine threonylcarbamoyltransferase"/>
    <property type="match status" value="1"/>
</dbReference>
<evidence type="ECO:0000256" key="6">
    <source>
        <dbReference type="ARBA" id="ARBA00048117"/>
    </source>
</evidence>
<keyword evidence="8" id="KW-0472">Membrane</keyword>
<evidence type="ECO:0000256" key="1">
    <source>
        <dbReference type="ARBA" id="ARBA00012156"/>
    </source>
</evidence>
<dbReference type="InterPro" id="IPR043129">
    <property type="entry name" value="ATPase_NBD"/>
</dbReference>
<evidence type="ECO:0000259" key="9">
    <source>
        <dbReference type="Pfam" id="PF00814"/>
    </source>
</evidence>
<keyword evidence="11" id="KW-1185">Reference proteome</keyword>
<evidence type="ECO:0000256" key="2">
    <source>
        <dbReference type="ARBA" id="ARBA00022679"/>
    </source>
</evidence>
<dbReference type="InterPro" id="IPR000905">
    <property type="entry name" value="Gcp-like_dom"/>
</dbReference>
<dbReference type="InterPro" id="IPR017861">
    <property type="entry name" value="KAE1/TsaD"/>
</dbReference>
<keyword evidence="8" id="KW-1133">Transmembrane helix</keyword>
<protein>
    <recommendedName>
        <fullName evidence="1">N(6)-L-threonylcarbamoyladenine synthase</fullName>
        <ecNumber evidence="1">2.3.1.234</ecNumber>
    </recommendedName>
</protein>
<dbReference type="GO" id="GO:0046872">
    <property type="term" value="F:metal ion binding"/>
    <property type="evidence" value="ECO:0007669"/>
    <property type="project" value="UniProtKB-KW"/>
</dbReference>
<dbReference type="GO" id="GO:0005739">
    <property type="term" value="C:mitochondrion"/>
    <property type="evidence" value="ECO:0007669"/>
    <property type="project" value="UniProtKB-SubCell"/>
</dbReference>
<organism evidence="10 11">
    <name type="scientific">Spodoptera littoralis</name>
    <name type="common">Egyptian cotton leafworm</name>
    <dbReference type="NCBI Taxonomy" id="7109"/>
    <lineage>
        <taxon>Eukaryota</taxon>
        <taxon>Metazoa</taxon>
        <taxon>Ecdysozoa</taxon>
        <taxon>Arthropoda</taxon>
        <taxon>Hexapoda</taxon>
        <taxon>Insecta</taxon>
        <taxon>Pterygota</taxon>
        <taxon>Neoptera</taxon>
        <taxon>Endopterygota</taxon>
        <taxon>Lepidoptera</taxon>
        <taxon>Glossata</taxon>
        <taxon>Ditrysia</taxon>
        <taxon>Noctuoidea</taxon>
        <taxon>Noctuidae</taxon>
        <taxon>Amphipyrinae</taxon>
        <taxon>Spodoptera</taxon>
    </lineage>
</organism>
<evidence type="ECO:0000256" key="7">
    <source>
        <dbReference type="HAMAP-Rule" id="MF_03179"/>
    </source>
</evidence>
<comment type="similarity">
    <text evidence="7">Belongs to the KAE1 / TsaD family.</text>
</comment>
<gene>
    <name evidence="10" type="ORF">SPLIT_LOCUS9749</name>
</gene>
<dbReference type="PRINTS" id="PR00789">
    <property type="entry name" value="OSIALOPTASE"/>
</dbReference>
<comment type="subunit">
    <text evidence="7">Homodimer.</text>
</comment>
<keyword evidence="7" id="KW-0496">Mitochondrion</keyword>
<comment type="subcellular location">
    <subcellularLocation>
        <location evidence="7">Mitochondrion</location>
    </subcellularLocation>
</comment>
<dbReference type="Gene3D" id="3.30.420.40">
    <property type="match status" value="2"/>
</dbReference>
<dbReference type="CDD" id="cd24134">
    <property type="entry name" value="ASKHA_NBD_OSGEPL1_QRI7_euk"/>
    <property type="match status" value="1"/>
</dbReference>
<dbReference type="Proteomes" id="UP001153321">
    <property type="component" value="Chromosome 4"/>
</dbReference>
<keyword evidence="5 7" id="KW-0012">Acyltransferase</keyword>
<comment type="function">
    <text evidence="7">Required for the formation of a threonylcarbamoyl group on adenosine at position 37 (t(6)A37) in mitochondrial tRNAs that read codons beginning with adenine. Probably involved in the transfer of the threonylcarbamoyl moiety of threonylcarbamoyl-AMP (TC-AMP) to the N6 group of A37. Involved in mitochondrial genome maintenance.</text>
</comment>
<dbReference type="GO" id="GO:0002949">
    <property type="term" value="P:tRNA threonylcarbamoyladenosine modification"/>
    <property type="evidence" value="ECO:0007669"/>
    <property type="project" value="UniProtKB-UniRule"/>
</dbReference>
<feature type="transmembrane region" description="Helical" evidence="8">
    <location>
        <begin position="406"/>
        <end position="423"/>
    </location>
</feature>
<keyword evidence="8" id="KW-0812">Transmembrane</keyword>
<evidence type="ECO:0000256" key="4">
    <source>
        <dbReference type="ARBA" id="ARBA00022723"/>
    </source>
</evidence>
<dbReference type="GO" id="GO:0061711">
    <property type="term" value="F:tRNA N(6)-L-threonylcarbamoyladenine synthase activity"/>
    <property type="evidence" value="ECO:0007669"/>
    <property type="project" value="UniProtKB-EC"/>
</dbReference>
<keyword evidence="3 7" id="KW-0819">tRNA processing</keyword>
<evidence type="ECO:0000313" key="11">
    <source>
        <dbReference type="Proteomes" id="UP001153321"/>
    </source>
</evidence>
<name>A0A9P0ICV4_SPOLI</name>